<proteinExistence type="inferred from homology"/>
<comment type="function">
    <text evidence="2">Hydrolyzes RNA 2',3'-cyclic phosphodiester to an RNA 2'-phosphomonoester.</text>
</comment>
<dbReference type="Pfam" id="PF13563">
    <property type="entry name" value="2_5_RNA_ligase2"/>
    <property type="match status" value="1"/>
</dbReference>
<organism evidence="3 4">
    <name type="scientific">Acetomicrobium hydrogeniformans ATCC BAA-1850</name>
    <dbReference type="NCBI Taxonomy" id="592015"/>
    <lineage>
        <taxon>Bacteria</taxon>
        <taxon>Thermotogati</taxon>
        <taxon>Synergistota</taxon>
        <taxon>Synergistia</taxon>
        <taxon>Synergistales</taxon>
        <taxon>Acetomicrobiaceae</taxon>
        <taxon>Acetomicrobium</taxon>
    </lineage>
</organism>
<dbReference type="GO" id="GO:0004113">
    <property type="term" value="F:2',3'-cyclic-nucleotide 3'-phosphodiesterase activity"/>
    <property type="evidence" value="ECO:0007669"/>
    <property type="project" value="InterPro"/>
</dbReference>
<dbReference type="eggNOG" id="COG1514">
    <property type="taxonomic scope" value="Bacteria"/>
</dbReference>
<name>A0A0T5X9A6_9BACT</name>
<evidence type="ECO:0000313" key="3">
    <source>
        <dbReference type="EMBL" id="KRT34967.1"/>
    </source>
</evidence>
<dbReference type="EC" id="3.1.4.58" evidence="2"/>
<sequence length="202" mass="23008">MAKKDNDQNSQIRCFLCIELDDYLKDEIEEITEKLKPLAPNLKWVSREALHLTLKFCGNISQPTVDMISRELKERLDTSRIDPFTLKLSGIGGFPSLKRPRVLWLGISGDLSPLFKLQLMVEKVCSSFKGVHKDEKPFSPHLTLARVKKPSDVTPTLIDFMANMKVRDISWPVEIFTFMKSDLTPRGAIYTPLVRYKLGGAL</sequence>
<evidence type="ECO:0000256" key="1">
    <source>
        <dbReference type="ARBA" id="ARBA00022801"/>
    </source>
</evidence>
<feature type="active site" description="Proton donor" evidence="2">
    <location>
        <position position="51"/>
    </location>
</feature>
<feature type="short sequence motif" description="HXTX 1" evidence="2">
    <location>
        <begin position="51"/>
        <end position="54"/>
    </location>
</feature>
<dbReference type="EMBL" id="ACJX03000001">
    <property type="protein sequence ID" value="KRT34967.1"/>
    <property type="molecule type" value="Genomic_DNA"/>
</dbReference>
<reference evidence="4" key="1">
    <citation type="submission" date="2012-09" db="EMBL/GenBank/DDBJ databases">
        <authorList>
            <person name="Weinstock G."/>
            <person name="Sodergren E."/>
            <person name="Clifton S."/>
            <person name="Fulton L."/>
            <person name="Fulton B."/>
            <person name="Courtney L."/>
            <person name="Fronick C."/>
            <person name="Harrison M."/>
            <person name="Strong C."/>
            <person name="Farmer C."/>
            <person name="Delehaunty K."/>
            <person name="Markovic C."/>
            <person name="Hall O."/>
            <person name="Minx P."/>
            <person name="Tomlinson C."/>
            <person name="Mitreva M."/>
            <person name="Nelson J."/>
            <person name="Hou S."/>
            <person name="Wollam A."/>
            <person name="Pepin K.H."/>
            <person name="Johnson M."/>
            <person name="Bhonagiri V."/>
            <person name="Nash W.E."/>
            <person name="Suruliraj S."/>
            <person name="Warren W."/>
            <person name="Chinwalla A."/>
            <person name="Mardis E.R."/>
            <person name="Wilson R.K."/>
        </authorList>
    </citation>
    <scope>NUCLEOTIDE SEQUENCE [LARGE SCALE GENOMIC DNA]</scope>
    <source>
        <strain evidence="4">OS1</strain>
    </source>
</reference>
<gene>
    <name evidence="3" type="ORF">HMPREF1705_04222</name>
</gene>
<keyword evidence="1 2" id="KW-0378">Hydrolase</keyword>
<comment type="similarity">
    <text evidence="2">Belongs to the 2H phosphoesterase superfamily. ThpR family.</text>
</comment>
<dbReference type="GO" id="GO:0008664">
    <property type="term" value="F:RNA 2',3'-cyclic 3'-phosphodiesterase activity"/>
    <property type="evidence" value="ECO:0007669"/>
    <property type="project" value="UniProtKB-EC"/>
</dbReference>
<dbReference type="NCBIfam" id="TIGR02258">
    <property type="entry name" value="2_5_ligase"/>
    <property type="match status" value="1"/>
</dbReference>
<protein>
    <recommendedName>
        <fullName evidence="2">RNA 2',3'-cyclic phosphodiesterase</fullName>
        <shortName evidence="2">RNA 2',3'-CPDase</shortName>
        <ecNumber evidence="2">3.1.4.58</ecNumber>
    </recommendedName>
</protein>
<feature type="short sequence motif" description="HXTX 2" evidence="2">
    <location>
        <begin position="141"/>
        <end position="144"/>
    </location>
</feature>
<keyword evidence="4" id="KW-1185">Reference proteome</keyword>
<keyword evidence="3" id="KW-0436">Ligase</keyword>
<dbReference type="RefSeq" id="WP_009202381.1">
    <property type="nucleotide sequence ID" value="NZ_ACJX03000001.1"/>
</dbReference>
<dbReference type="GO" id="GO:0016874">
    <property type="term" value="F:ligase activity"/>
    <property type="evidence" value="ECO:0007669"/>
    <property type="project" value="UniProtKB-KW"/>
</dbReference>
<dbReference type="AlphaFoldDB" id="A0A0T5X9A6"/>
<dbReference type="InterPro" id="IPR009097">
    <property type="entry name" value="Cyclic_Pdiesterase"/>
</dbReference>
<evidence type="ECO:0000256" key="2">
    <source>
        <dbReference type="HAMAP-Rule" id="MF_01940"/>
    </source>
</evidence>
<dbReference type="HAMAP" id="MF_01940">
    <property type="entry name" value="RNA_CPDase"/>
    <property type="match status" value="1"/>
</dbReference>
<dbReference type="PANTHER" id="PTHR35561">
    <property type="entry name" value="RNA 2',3'-CYCLIC PHOSPHODIESTERASE"/>
    <property type="match status" value="1"/>
</dbReference>
<dbReference type="Proteomes" id="UP000005273">
    <property type="component" value="Unassembled WGS sequence"/>
</dbReference>
<comment type="catalytic activity">
    <reaction evidence="2">
        <text>a 3'-end 2',3'-cyclophospho-ribonucleotide-RNA + H2O = a 3'-end 2'-phospho-ribonucleotide-RNA + H(+)</text>
        <dbReference type="Rhea" id="RHEA:11828"/>
        <dbReference type="Rhea" id="RHEA-COMP:10464"/>
        <dbReference type="Rhea" id="RHEA-COMP:17353"/>
        <dbReference type="ChEBI" id="CHEBI:15377"/>
        <dbReference type="ChEBI" id="CHEBI:15378"/>
        <dbReference type="ChEBI" id="CHEBI:83064"/>
        <dbReference type="ChEBI" id="CHEBI:173113"/>
        <dbReference type="EC" id="3.1.4.58"/>
    </reaction>
</comment>
<accession>A0A0T5X9A6</accession>
<dbReference type="Gene3D" id="3.90.1140.10">
    <property type="entry name" value="Cyclic phosphodiesterase"/>
    <property type="match status" value="1"/>
</dbReference>
<feature type="active site" description="Proton acceptor" evidence="2">
    <location>
        <position position="141"/>
    </location>
</feature>
<dbReference type="STRING" id="592015.HMPREF1705_04222"/>
<evidence type="ECO:0000313" key="4">
    <source>
        <dbReference type="Proteomes" id="UP000005273"/>
    </source>
</evidence>
<dbReference type="SUPFAM" id="SSF55144">
    <property type="entry name" value="LigT-like"/>
    <property type="match status" value="1"/>
</dbReference>
<dbReference type="PANTHER" id="PTHR35561:SF1">
    <property type="entry name" value="RNA 2',3'-CYCLIC PHOSPHODIESTERASE"/>
    <property type="match status" value="1"/>
</dbReference>
<comment type="caution">
    <text evidence="3">The sequence shown here is derived from an EMBL/GenBank/DDBJ whole genome shotgun (WGS) entry which is preliminary data.</text>
</comment>
<dbReference type="InterPro" id="IPR004175">
    <property type="entry name" value="RNA_CPDase"/>
</dbReference>
<dbReference type="OrthoDB" id="9789350at2"/>